<dbReference type="PROSITE" id="PS51257">
    <property type="entry name" value="PROKAR_LIPOPROTEIN"/>
    <property type="match status" value="1"/>
</dbReference>
<evidence type="ECO:0008006" key="5">
    <source>
        <dbReference type="Google" id="ProtNLM"/>
    </source>
</evidence>
<dbReference type="OrthoDB" id="680258at2759"/>
<sequence length="228" mass="25721">MKQVTAFIFAVMFMVGSCMAAPRREMIGGIYGQEQRQHVGKGKKIEGRTSKVHYPDSNLDNHHSIPRQNYNDWGAGSSGSSQGDDGDDGSGFLQALAHGIRNDLHAFIACLPISRSRGSCCHVYFLCFLMKGFHFERTRTWTELERETTESREPLFHETNSSTFSKKSELRDHNQPYCWTPKVVSTFDTGATRLVSQAPLAPWATDFHEIRLPVAAPEPLQDYRIPLL</sequence>
<organism evidence="3 4">
    <name type="scientific">Populus tomentosa</name>
    <name type="common">Chinese white poplar</name>
    <dbReference type="NCBI Taxonomy" id="118781"/>
    <lineage>
        <taxon>Eukaryota</taxon>
        <taxon>Viridiplantae</taxon>
        <taxon>Streptophyta</taxon>
        <taxon>Embryophyta</taxon>
        <taxon>Tracheophyta</taxon>
        <taxon>Spermatophyta</taxon>
        <taxon>Magnoliopsida</taxon>
        <taxon>eudicotyledons</taxon>
        <taxon>Gunneridae</taxon>
        <taxon>Pentapetalae</taxon>
        <taxon>rosids</taxon>
        <taxon>fabids</taxon>
        <taxon>Malpighiales</taxon>
        <taxon>Salicaceae</taxon>
        <taxon>Saliceae</taxon>
        <taxon>Populus</taxon>
    </lineage>
</organism>
<dbReference type="AlphaFoldDB" id="A0A8X8CX08"/>
<dbReference type="PANTHER" id="PTHR36040:SF3">
    <property type="entry name" value="OS04G0188500 PROTEIN"/>
    <property type="match status" value="1"/>
</dbReference>
<comment type="caution">
    <text evidence="3">The sequence shown here is derived from an EMBL/GenBank/DDBJ whole genome shotgun (WGS) entry which is preliminary data.</text>
</comment>
<proteinExistence type="predicted"/>
<feature type="signal peptide" evidence="2">
    <location>
        <begin position="1"/>
        <end position="20"/>
    </location>
</feature>
<evidence type="ECO:0000256" key="1">
    <source>
        <dbReference type="SAM" id="MobiDB-lite"/>
    </source>
</evidence>
<keyword evidence="2" id="KW-0732">Signal</keyword>
<reference evidence="3" key="1">
    <citation type="journal article" date="2020" name="bioRxiv">
        <title>Hybrid origin of Populus tomentosa Carr. identified through genome sequencing and phylogenomic analysis.</title>
        <authorList>
            <person name="An X."/>
            <person name="Gao K."/>
            <person name="Chen Z."/>
            <person name="Li J."/>
            <person name="Yang X."/>
            <person name="Yang X."/>
            <person name="Zhou J."/>
            <person name="Guo T."/>
            <person name="Zhao T."/>
            <person name="Huang S."/>
            <person name="Miao D."/>
            <person name="Khan W.U."/>
            <person name="Rao P."/>
            <person name="Ye M."/>
            <person name="Lei B."/>
            <person name="Liao W."/>
            <person name="Wang J."/>
            <person name="Ji L."/>
            <person name="Li Y."/>
            <person name="Guo B."/>
            <person name="Mustafa N.S."/>
            <person name="Li S."/>
            <person name="Yun Q."/>
            <person name="Keller S.R."/>
            <person name="Mao J."/>
            <person name="Zhang R."/>
            <person name="Strauss S.H."/>
        </authorList>
    </citation>
    <scope>NUCLEOTIDE SEQUENCE</scope>
    <source>
        <strain evidence="3">GM15</strain>
        <tissue evidence="3">Leaf</tissue>
    </source>
</reference>
<accession>A0A8X8CX08</accession>
<feature type="compositionally biased region" description="Low complexity" evidence="1">
    <location>
        <begin position="72"/>
        <end position="83"/>
    </location>
</feature>
<dbReference type="EMBL" id="JAAWWB010000012">
    <property type="protein sequence ID" value="KAG6769794.1"/>
    <property type="molecule type" value="Genomic_DNA"/>
</dbReference>
<dbReference type="PANTHER" id="PTHR36040">
    <property type="entry name" value="OS04G0188500 PROTEIN"/>
    <property type="match status" value="1"/>
</dbReference>
<keyword evidence="4" id="KW-1185">Reference proteome</keyword>
<protein>
    <recommendedName>
        <fullName evidence="5">Secreted protein</fullName>
    </recommendedName>
</protein>
<evidence type="ECO:0000256" key="2">
    <source>
        <dbReference type="SAM" id="SignalP"/>
    </source>
</evidence>
<name>A0A8X8CX08_POPTO</name>
<evidence type="ECO:0000313" key="3">
    <source>
        <dbReference type="EMBL" id="KAG6769794.1"/>
    </source>
</evidence>
<evidence type="ECO:0000313" key="4">
    <source>
        <dbReference type="Proteomes" id="UP000886885"/>
    </source>
</evidence>
<dbReference type="Proteomes" id="UP000886885">
    <property type="component" value="Chromosome 6D"/>
</dbReference>
<feature type="chain" id="PRO_5036483921" description="Secreted protein" evidence="2">
    <location>
        <begin position="21"/>
        <end position="228"/>
    </location>
</feature>
<feature type="region of interest" description="Disordered" evidence="1">
    <location>
        <begin position="38"/>
        <end position="88"/>
    </location>
</feature>
<gene>
    <name evidence="3" type="ORF">POTOM_025456</name>
</gene>